<feature type="domain" description="Mycothiol-dependent maleylpyruvate isomerase metal-binding" evidence="1">
    <location>
        <begin position="19"/>
        <end position="155"/>
    </location>
</feature>
<keyword evidence="2" id="KW-0670">Pyruvate</keyword>
<organism evidence="2 3">
    <name type="scientific">Mucilaginibacter limnophilus</name>
    <dbReference type="NCBI Taxonomy" id="1932778"/>
    <lineage>
        <taxon>Bacteria</taxon>
        <taxon>Pseudomonadati</taxon>
        <taxon>Bacteroidota</taxon>
        <taxon>Sphingobacteriia</taxon>
        <taxon>Sphingobacteriales</taxon>
        <taxon>Sphingobacteriaceae</taxon>
        <taxon>Mucilaginibacter</taxon>
    </lineage>
</organism>
<name>A0A3S2UL32_9SPHI</name>
<dbReference type="InterPro" id="IPR017517">
    <property type="entry name" value="Maleyloyr_isom"/>
</dbReference>
<dbReference type="InterPro" id="IPR034660">
    <property type="entry name" value="DinB/YfiT-like"/>
</dbReference>
<evidence type="ECO:0000313" key="2">
    <source>
        <dbReference type="EMBL" id="RVU00840.1"/>
    </source>
</evidence>
<dbReference type="EMBL" id="SACK01000003">
    <property type="protein sequence ID" value="RVU00840.1"/>
    <property type="molecule type" value="Genomic_DNA"/>
</dbReference>
<keyword evidence="2" id="KW-0413">Isomerase</keyword>
<keyword evidence="3" id="KW-1185">Reference proteome</keyword>
<evidence type="ECO:0000313" key="3">
    <source>
        <dbReference type="Proteomes" id="UP000282759"/>
    </source>
</evidence>
<protein>
    <submittedName>
        <fullName evidence="2">Maleylpyruvate isomerase family mycothiol-dependent enzyme</fullName>
    </submittedName>
</protein>
<dbReference type="GO" id="GO:0046872">
    <property type="term" value="F:metal ion binding"/>
    <property type="evidence" value="ECO:0007669"/>
    <property type="project" value="InterPro"/>
</dbReference>
<sequence>MSIPIQTLHLFPVLDGMLIELLQSLSPEDWKKPTVAKMWTVKDVAAHLLDTNIRTISASHQYSGKPPKNINSYRDLANYLNHLNAVWVEAMDRVSPQQLIQMLEETGPQHYNYLASLDPFAPAMYSVAWAGEEQSLNWFHIAREYTEKWHHQQQIRQAVGKAGIVTPELFYPCIDTFMYALPHNYRNVEAEPGDEITIVVSGKEGGTWYLLKTNNGWVLGKESNGNTISTIIITPDIAWQFFTKAITPQYAFNQSDIQGNQELAKPLFGSIAVIA</sequence>
<dbReference type="SUPFAM" id="SSF109854">
    <property type="entry name" value="DinB/YfiT-like putative metalloenzymes"/>
    <property type="match status" value="1"/>
</dbReference>
<dbReference type="RefSeq" id="WP_127704557.1">
    <property type="nucleotide sequence ID" value="NZ_SACK01000003.1"/>
</dbReference>
<dbReference type="NCBIfam" id="TIGR03083">
    <property type="entry name" value="maleylpyruvate isomerase family mycothiol-dependent enzyme"/>
    <property type="match status" value="1"/>
</dbReference>
<dbReference type="OrthoDB" id="154293at2"/>
<accession>A0A3S2UL32</accession>
<dbReference type="GO" id="GO:0016853">
    <property type="term" value="F:isomerase activity"/>
    <property type="evidence" value="ECO:0007669"/>
    <property type="project" value="UniProtKB-KW"/>
</dbReference>
<dbReference type="AlphaFoldDB" id="A0A3S2UL32"/>
<dbReference type="Proteomes" id="UP000282759">
    <property type="component" value="Unassembled WGS sequence"/>
</dbReference>
<dbReference type="InterPro" id="IPR024344">
    <property type="entry name" value="MDMPI_metal-binding"/>
</dbReference>
<comment type="caution">
    <text evidence="2">The sequence shown here is derived from an EMBL/GenBank/DDBJ whole genome shotgun (WGS) entry which is preliminary data.</text>
</comment>
<proteinExistence type="predicted"/>
<reference evidence="2 3" key="1">
    <citation type="submission" date="2019-01" db="EMBL/GenBank/DDBJ databases">
        <authorList>
            <person name="Chen W.-M."/>
        </authorList>
    </citation>
    <scope>NUCLEOTIDE SEQUENCE [LARGE SCALE GENOMIC DNA]</scope>
    <source>
        <strain evidence="2 3">YBJ-36</strain>
    </source>
</reference>
<dbReference type="Pfam" id="PF11716">
    <property type="entry name" value="MDMPI_N"/>
    <property type="match status" value="1"/>
</dbReference>
<gene>
    <name evidence="2" type="ORF">EOD41_09390</name>
</gene>
<dbReference type="Gene3D" id="1.20.120.450">
    <property type="entry name" value="dinb family like domain"/>
    <property type="match status" value="1"/>
</dbReference>
<evidence type="ECO:0000259" key="1">
    <source>
        <dbReference type="Pfam" id="PF11716"/>
    </source>
</evidence>